<dbReference type="InterPro" id="IPR029347">
    <property type="entry name" value="Raptor_N"/>
</dbReference>
<feature type="region of interest" description="Disordered" evidence="3">
    <location>
        <begin position="46"/>
        <end position="132"/>
    </location>
</feature>
<keyword evidence="2" id="KW-0677">Repeat</keyword>
<feature type="compositionally biased region" description="Gly residues" evidence="3">
    <location>
        <begin position="916"/>
        <end position="932"/>
    </location>
</feature>
<feature type="compositionally biased region" description="Basic and acidic residues" evidence="3">
    <location>
        <begin position="1947"/>
        <end position="1958"/>
    </location>
</feature>
<feature type="domain" description="Raptor N-terminal CASPase-like" evidence="4">
    <location>
        <begin position="221"/>
        <end position="406"/>
    </location>
</feature>
<feature type="region of interest" description="Disordered" evidence="3">
    <location>
        <begin position="1855"/>
        <end position="1900"/>
    </location>
</feature>
<dbReference type="PANTHER" id="PTHR12848">
    <property type="entry name" value="REGULATORY-ASSOCIATED PROTEIN OF MTOR"/>
    <property type="match status" value="1"/>
</dbReference>
<feature type="compositionally biased region" description="Basic and acidic residues" evidence="3">
    <location>
        <begin position="937"/>
        <end position="949"/>
    </location>
</feature>
<feature type="compositionally biased region" description="Low complexity" evidence="3">
    <location>
        <begin position="1525"/>
        <end position="1553"/>
    </location>
</feature>
<dbReference type="GO" id="GO:0009267">
    <property type="term" value="P:cellular response to starvation"/>
    <property type="evidence" value="ECO:0007669"/>
    <property type="project" value="TreeGrafter"/>
</dbReference>
<dbReference type="GO" id="GO:0031929">
    <property type="term" value="P:TOR signaling"/>
    <property type="evidence" value="ECO:0007669"/>
    <property type="project" value="InterPro"/>
</dbReference>
<dbReference type="GO" id="GO:0030674">
    <property type="term" value="F:protein-macromolecule adaptor activity"/>
    <property type="evidence" value="ECO:0007669"/>
    <property type="project" value="TreeGrafter"/>
</dbReference>
<gene>
    <name evidence="5" type="ORF">ABB37_08558</name>
</gene>
<name>A0A0M9FSQ2_LEPPY</name>
<comment type="caution">
    <text evidence="5">The sequence shown here is derived from an EMBL/GenBank/DDBJ whole genome shotgun (WGS) entry which is preliminary data.</text>
</comment>
<feature type="region of interest" description="Disordered" evidence="3">
    <location>
        <begin position="1917"/>
        <end position="1976"/>
    </location>
</feature>
<evidence type="ECO:0000256" key="1">
    <source>
        <dbReference type="ARBA" id="ARBA00022574"/>
    </source>
</evidence>
<dbReference type="RefSeq" id="XP_015653692.1">
    <property type="nucleotide sequence ID" value="XM_015807610.1"/>
</dbReference>
<feature type="region of interest" description="Disordered" evidence="3">
    <location>
        <begin position="2307"/>
        <end position="2349"/>
    </location>
</feature>
<feature type="compositionally biased region" description="Basic and acidic residues" evidence="3">
    <location>
        <begin position="1872"/>
        <end position="1882"/>
    </location>
</feature>
<protein>
    <recommendedName>
        <fullName evidence="4">Raptor N-terminal CASPase-like domain-containing protein</fullName>
    </recommendedName>
</protein>
<keyword evidence="1" id="KW-0853">WD repeat</keyword>
<reference evidence="5 6" key="1">
    <citation type="submission" date="2015-07" db="EMBL/GenBank/DDBJ databases">
        <title>High-quality genome of monoxenous trypanosomatid Leptomonas pyrrhocoris.</title>
        <authorList>
            <person name="Flegontov P."/>
            <person name="Butenko A."/>
            <person name="Firsov S."/>
            <person name="Vlcek C."/>
            <person name="Logacheva M.D."/>
            <person name="Field M."/>
            <person name="Filatov D."/>
            <person name="Flegontova O."/>
            <person name="Gerasimov E."/>
            <person name="Jackson A.P."/>
            <person name="Kelly S."/>
            <person name="Opperdoes F."/>
            <person name="O'Reilly A."/>
            <person name="Votypka J."/>
            <person name="Yurchenko V."/>
            <person name="Lukes J."/>
        </authorList>
    </citation>
    <scope>NUCLEOTIDE SEQUENCE [LARGE SCALE GENOMIC DNA]</scope>
    <source>
        <strain evidence="5">H10</strain>
    </source>
</reference>
<accession>A0A0M9FSQ2</accession>
<feature type="compositionally biased region" description="Low complexity" evidence="3">
    <location>
        <begin position="1282"/>
        <end position="1295"/>
    </location>
</feature>
<organism evidence="5 6">
    <name type="scientific">Leptomonas pyrrhocoris</name>
    <name type="common">Firebug parasite</name>
    <dbReference type="NCBI Taxonomy" id="157538"/>
    <lineage>
        <taxon>Eukaryota</taxon>
        <taxon>Discoba</taxon>
        <taxon>Euglenozoa</taxon>
        <taxon>Kinetoplastea</taxon>
        <taxon>Metakinetoplastina</taxon>
        <taxon>Trypanosomatida</taxon>
        <taxon>Trypanosomatidae</taxon>
        <taxon>Leishmaniinae</taxon>
        <taxon>Leptomonas</taxon>
    </lineage>
</organism>
<feature type="compositionally biased region" description="Pro residues" evidence="3">
    <location>
        <begin position="1270"/>
        <end position="1281"/>
    </location>
</feature>
<dbReference type="GeneID" id="26908842"/>
<feature type="region of interest" description="Disordered" evidence="3">
    <location>
        <begin position="1269"/>
        <end position="1313"/>
    </location>
</feature>
<feature type="region of interest" description="Disordered" evidence="3">
    <location>
        <begin position="2205"/>
        <end position="2263"/>
    </location>
</feature>
<dbReference type="PANTHER" id="PTHR12848:SF16">
    <property type="entry name" value="REGULATORY-ASSOCIATED PROTEIN OF MTOR"/>
    <property type="match status" value="1"/>
</dbReference>
<dbReference type="GO" id="GO:0010506">
    <property type="term" value="P:regulation of autophagy"/>
    <property type="evidence" value="ECO:0007669"/>
    <property type="project" value="TreeGrafter"/>
</dbReference>
<evidence type="ECO:0000259" key="4">
    <source>
        <dbReference type="SMART" id="SM01302"/>
    </source>
</evidence>
<dbReference type="InterPro" id="IPR004083">
    <property type="entry name" value="Raptor"/>
</dbReference>
<dbReference type="GO" id="GO:0030307">
    <property type="term" value="P:positive regulation of cell growth"/>
    <property type="evidence" value="ECO:0007669"/>
    <property type="project" value="TreeGrafter"/>
</dbReference>
<dbReference type="OMA" id="CCANARP"/>
<dbReference type="GO" id="GO:0031931">
    <property type="term" value="C:TORC1 complex"/>
    <property type="evidence" value="ECO:0007669"/>
    <property type="project" value="InterPro"/>
</dbReference>
<keyword evidence="6" id="KW-1185">Reference proteome</keyword>
<evidence type="ECO:0000256" key="3">
    <source>
        <dbReference type="SAM" id="MobiDB-lite"/>
    </source>
</evidence>
<evidence type="ECO:0000256" key="2">
    <source>
        <dbReference type="ARBA" id="ARBA00022737"/>
    </source>
</evidence>
<dbReference type="SMART" id="SM01302">
    <property type="entry name" value="Raptor_N"/>
    <property type="match status" value="1"/>
</dbReference>
<feature type="region of interest" description="Disordered" evidence="3">
    <location>
        <begin position="2142"/>
        <end position="2164"/>
    </location>
</feature>
<feature type="compositionally biased region" description="Acidic residues" evidence="3">
    <location>
        <begin position="2223"/>
        <end position="2233"/>
    </location>
</feature>
<proteinExistence type="predicted"/>
<feature type="compositionally biased region" description="Basic and acidic residues" evidence="3">
    <location>
        <begin position="2323"/>
        <end position="2334"/>
    </location>
</feature>
<dbReference type="VEuPathDB" id="TriTrypDB:LpyrH10_25_0560"/>
<dbReference type="Proteomes" id="UP000037923">
    <property type="component" value="Unassembled WGS sequence"/>
</dbReference>
<feature type="compositionally biased region" description="Low complexity" evidence="3">
    <location>
        <begin position="77"/>
        <end position="89"/>
    </location>
</feature>
<feature type="compositionally biased region" description="Polar residues" evidence="3">
    <location>
        <begin position="899"/>
        <end position="911"/>
    </location>
</feature>
<dbReference type="Pfam" id="PF14538">
    <property type="entry name" value="Raptor_N"/>
    <property type="match status" value="1"/>
</dbReference>
<feature type="compositionally biased region" description="Basic and acidic residues" evidence="3">
    <location>
        <begin position="2206"/>
        <end position="2216"/>
    </location>
</feature>
<feature type="region of interest" description="Disordered" evidence="3">
    <location>
        <begin position="877"/>
        <end position="954"/>
    </location>
</feature>
<dbReference type="EMBL" id="LGTL01000025">
    <property type="protein sequence ID" value="KPA75253.1"/>
    <property type="molecule type" value="Genomic_DNA"/>
</dbReference>
<feature type="compositionally biased region" description="Basic and acidic residues" evidence="3">
    <location>
        <begin position="1917"/>
        <end position="1937"/>
    </location>
</feature>
<sequence>MEAFQTSAYFRNGGGVISLLSVPDLESLDEIQDGDVQDLLQLMVPNAQGGGDAEASPTSTSRPLQGPTADPAPLYPSPSTMSSSSSNTSVAIALPPRSSGSARRDPVRSSITAEFGGTLSPPVPTTFSPSRQTRPTAAARAGVNIPPSPPSASACAAPPALLHVSDTAVLEAEQRRWGSQLVQECWMHQELHNVRWNEQRLLKHGAAYRPRAIAARTAVKMTHTKSLCIVLNVDVAIIENAGEAQVAGDGDEGSSEEAHMPSLSSPEAEAWSPLLMWRSPALTPGDAPTVLSQLSECLGEQYEGLAPRPLPTSCCANARPSDLVQTLSDARKDAGEAKVIFHYLARGVPAPRGGNLYLTNSASGAGGYAGPPYSKLSLDTFRNRVGFPLVFIADCAEAREILNYYIRMCEEQHQQRYFTSSREYQLESSRQVSAAELDNLVDVQMGTASGTFEGVGSCADLCAGDNLRRGRGVGVMDGTPPAQCAVLQDFYFIGASGSSTMGSSSGAGGSSLRDKSVSGGGVGGGGGGYDDFNINAGNVGRGGFAGGAGGGPTGRSGASSGNAGALRHHVRLPSDILTSCLTTPLRMAVLWFIAERPELQELHPLLLRLFPGALGDKKTPLGQLQWYLQSIIECIAWSTLSLPEYSRLFREDVYVAPLFRGYILAERIIVGGLDGCLSVYPPLAPTHSHTLWGTWDNLVERACVSVLRVVHPAPPRCASVLEFRGWLDEQVTSWKYTRPDLLAVPTPLAGAPLFGDGGRHSCLPSTPDESAVRMPSLFAESLRGLQAQLDGITQQSFERPRVFFAEIVGLPLPTPSASAVWESGGGVGAVEGERGHRSRWSALASGRSGTGDPADPKRPTTLPMLRDVADRYSNSLRSSYPAQQRLDEGAFTPEGTRGSGSVPSTTASIATSMGELRGGSSGRGGRAGGTSEGGKAPARDRGVSGRADARATLPTSRYQRTSHANLIGLSTSKSPAALAVNGGGATAATTTVVRREARRSPSRLSGRQAEYVTNLYTNPTTYGQASSFRYTAGLNPSKSNRDLFIGSSTFPSSLAATAAAAQPTQQHTFPFMDRMPLLLQALLVAAHREKATELLCRLVDCGPAAVLQCAEANIYRFVLDRYWSRPDLRFLMPATIFIYCKSCYADPELIGNPKQRDVAVRACAEILQSPVEVPPLASTADMAVEGAPGAWQNATLGPYATPFGQRMLAAALLTLIALHSDDGREACHRHGVFQLCCQLLHRTREEAPLLLMNSLEMAASGVAAGTSLSPAPPMPPLPRPPSSILNSSVSLSSPVHAPNRATAAAPSSMEEPPPPSCIATTYHVTLLTLFVSLLCNWKPSATAAAPHEREGAEGAGEDESAKVTELCPPLDGEVHELPPTSSQVLAAGLRTAAPALLNFTYSDTSILRGAALRCFMMVLISPAPSVQLRNSYVEVVLRFIQGETFHRSELNTDLRLEELGMAYTTFRWLLGQLREDLPIGEIGQYVAVWVYKWFRLNALGKVLGSLFTGSTQAGGANGRGATQISSSQAHHQQRPPQQQQQSASFYQSSSRSQWMPPTSMSYRGSSVVTPGSVYSHRGSNVLVAAARSVYGGGGPTALDASGGGGGAAGSLANAMGGCLRQHLTQQDHRRLQSCLPPLSDIVRLFFEHTQDACPYIRAYARKVVAEEFGFLRQSWYDDYAVHELHLSPREEDHSHYHHPSHRHRGYGARMETVREVYVSGEAVHSARGDGGLGGVASADPLTASSMDGGGDLTTYLPLRELLTAGEAFDEFLGGGGGGGSNGPAQQLGHHRSTSSVVPPAAAVTANMMAADAHAAAASTSAPALMATEMDDVADPPPAVLRRFIGRLLRIASTNGPEATASLSPFPRSTSRPHLDGSGRDGGMRTNDGGDGGGVMADDVGDRGSARYWRRRRDNFARSGSDREGERRYAGEKEDGRRHGSAVHRRVVSSERGQREGEKGYYSYDDSVEEEEAEGELDDTLLDSETLALHPLWAMDSTSMTNFAYGALSFLERFMLEKMDDSDPRHPMNLEKGNALHHYYQRVERNIRAFAQDEMPNARTVVAAAAGTGACGGDASVMAACGKGEMNDATAGSSSSRTLRGGAVMAPAPFHCLGVGDIGQAGIPGYGPRCGGLRSRYREPTLALHSRRRSGRPAESVVEGGGSGEARVGGNVDVVLFHPSEPLVITSTTGGLLSVWSYDHLGLPTTAKEEERVRSEGGDNSSNSDEERDAEGEGGEGNAQDGEAAEPPHLRQRSAVKSGANPAPLRPLHAKAQFFLRDVVGRSHSDLYYVARPRFMYDRFNPNGAAPALRGAAGRRRPMQRADAAVRRGGRERETPGYPGHFYRRDEMGGGGGGSRAGAWMDRAEAANAIAALPSSYQHGHPHYYHGVGDLHIVDAAHHPLICAVRRFGAVEVFSHFTDRHQVRRVVTFETARFGQNGGVDQCVSSYQSCTGLLYVSNGEDEVSAWDLASPPSAH</sequence>
<feature type="region of interest" description="Disordered" evidence="3">
    <location>
        <begin position="829"/>
        <end position="864"/>
    </location>
</feature>
<feature type="region of interest" description="Disordered" evidence="3">
    <location>
        <begin position="1517"/>
        <end position="1561"/>
    </location>
</feature>
<dbReference type="OrthoDB" id="10262360at2759"/>
<feature type="compositionally biased region" description="Polar residues" evidence="3">
    <location>
        <begin position="1855"/>
        <end position="1871"/>
    </location>
</feature>
<feature type="compositionally biased region" description="Acidic residues" evidence="3">
    <location>
        <begin position="1965"/>
        <end position="1976"/>
    </location>
</feature>
<evidence type="ECO:0000313" key="5">
    <source>
        <dbReference type="EMBL" id="KPA75253.1"/>
    </source>
</evidence>
<evidence type="ECO:0000313" key="6">
    <source>
        <dbReference type="Proteomes" id="UP000037923"/>
    </source>
</evidence>
<dbReference type="GO" id="GO:0071230">
    <property type="term" value="P:cellular response to amino acid stimulus"/>
    <property type="evidence" value="ECO:0007669"/>
    <property type="project" value="TreeGrafter"/>
</dbReference>
<dbReference type="GO" id="GO:0005737">
    <property type="term" value="C:cytoplasm"/>
    <property type="evidence" value="ECO:0007669"/>
    <property type="project" value="TreeGrafter"/>
</dbReference>